<sequence length="542" mass="59676">MRDGILDGLHQVGLHHHAVIGERGRGVRELQDRERVVTLADAQADRLAVVPLLLRGLLVGLALPFGRGQDAARLALDVDARELAEAERRHEVVDRVHAEVVREHVVIRVVRDHDRAIHVDPALTVAHVVAERVVAQRERARVLEAPVRRAFAQFERGERHERLVRRADRIRAAQRPVEQRPVGRVVEGVPVLLVDAFDEQVRVEARRRHERQHVAGLRLDGHDRAAPSGECLLGHLLELDVDRQHEVVARRGRRARDRAHRASARGDFDFLEAGDAVQLRLVTLLDTDLADVVGAFVIVGVAPDVVLRAVAVVFLAHRLDALAIALRDAADIADHVRGRLAERILPEQACVHVHAGEAETLCGKARDFLVGEARADRQALEALAVVHELLEAGAIARRDLDHVGQIGDQVLERTTDLRRRDLQRVGGIVACEHHAVAVHDHAPVGHDGRERHAVFVGLQRVLVVAEDLEVDEAHGEQAEADQHEKRGRRHPQMKRLQLLLGILELGHAGGLGGARRAGGGPVRSGACRLGRRRAFVAPAAGC</sequence>
<gene>
    <name evidence="1" type="ORF">PNO31109_04294</name>
</gene>
<keyword evidence="2" id="KW-1185">Reference proteome</keyword>
<evidence type="ECO:0000313" key="1">
    <source>
        <dbReference type="EMBL" id="VVE43807.1"/>
    </source>
</evidence>
<protein>
    <submittedName>
        <fullName evidence="1">Uncharacterized protein</fullName>
    </submittedName>
</protein>
<reference evidence="1 2" key="1">
    <citation type="submission" date="2019-08" db="EMBL/GenBank/DDBJ databases">
        <authorList>
            <person name="Peeters C."/>
        </authorList>
    </citation>
    <scope>NUCLEOTIDE SEQUENCE [LARGE SCALE GENOMIC DNA]</scope>
    <source>
        <strain evidence="1 2">LMG 31109</strain>
    </source>
</reference>
<proteinExistence type="predicted"/>
<dbReference type="EMBL" id="CABPSC010000027">
    <property type="protein sequence ID" value="VVE43807.1"/>
    <property type="molecule type" value="Genomic_DNA"/>
</dbReference>
<dbReference type="Proteomes" id="UP000367825">
    <property type="component" value="Unassembled WGS sequence"/>
</dbReference>
<name>A0A5E4Y5L3_9BURK</name>
<dbReference type="AlphaFoldDB" id="A0A5E4Y5L3"/>
<evidence type="ECO:0000313" key="2">
    <source>
        <dbReference type="Proteomes" id="UP000367825"/>
    </source>
</evidence>
<organism evidence="1 2">
    <name type="scientific">Pandoraea nosoerga</name>
    <dbReference type="NCBI Taxonomy" id="2508296"/>
    <lineage>
        <taxon>Bacteria</taxon>
        <taxon>Pseudomonadati</taxon>
        <taxon>Pseudomonadota</taxon>
        <taxon>Betaproteobacteria</taxon>
        <taxon>Burkholderiales</taxon>
        <taxon>Burkholderiaceae</taxon>
        <taxon>Pandoraea</taxon>
    </lineage>
</organism>
<accession>A0A5E4Y5L3</accession>